<evidence type="ECO:0000256" key="2">
    <source>
        <dbReference type="ARBA" id="ARBA00022614"/>
    </source>
</evidence>
<evidence type="ECO:0000256" key="6">
    <source>
        <dbReference type="ARBA" id="ARBA00022989"/>
    </source>
</evidence>
<keyword evidence="4 11" id="KW-0732">Signal</keyword>
<proteinExistence type="predicted"/>
<keyword evidence="5" id="KW-0677">Repeat</keyword>
<dbReference type="InterPro" id="IPR003591">
    <property type="entry name" value="Leu-rich_rpt_typical-subtyp"/>
</dbReference>
<keyword evidence="7" id="KW-0472">Membrane</keyword>
<evidence type="ECO:0008006" key="14">
    <source>
        <dbReference type="Google" id="ProtNLM"/>
    </source>
</evidence>
<dbReference type="PANTHER" id="PTHR47986:SF34">
    <property type="entry name" value="RECEPTOR-LIKE KINASE TMK2"/>
    <property type="match status" value="1"/>
</dbReference>
<sequence length="518" mass="55392">MGMEKMHNPATATENLLMMLLSFSLLGVARLRAELLPNEHRVMAELKGNLTFPNNTMPWSSNDSHDFCDWNPGVKCDWYGQVTKIRIPNLNLTGSLPADLGYLSHLVSLDVSGNQIGGPLPKFSAQLTQLDTLLLNDNNFTSIPPDFFSGMTLLSNVSLDNNPFSPWNLSSVALNEATNLQAFSAVNCSISGVLPDIFSGDDFTQLQHLRLSYNNLTGGLPPSLSTATSLKTLLLNNQGTGYSLGGGLDVLMTMIDLTQVWLQGNAFSGQLPADFSLLTSLQDFRVDDNLLTGPVPDTLSKKKISSLRVVYLGNNALQGPAPAVGDGVEVDDANVTNHFCTPQPGVPCDPRVNVLLDIAKDVGYPITLALSWEGNDTCAGAGADNRTWVGVTCDGEGNITALNFAGMNLSGTISSGISSLTQLQSLTMARNNLTGEIPGELTKLANLTFVDFSNNDLCGPIPAFTNTTTTNVTILTDGNDRISQDCPRPPPPSLAHTDAKFRNSPRPHPPSPPPSLPN</sequence>
<evidence type="ECO:0000256" key="8">
    <source>
        <dbReference type="ARBA" id="ARBA00023170"/>
    </source>
</evidence>
<feature type="compositionally biased region" description="Pro residues" evidence="10">
    <location>
        <begin position="506"/>
        <end position="518"/>
    </location>
</feature>
<evidence type="ECO:0000256" key="3">
    <source>
        <dbReference type="ARBA" id="ARBA00022692"/>
    </source>
</evidence>
<dbReference type="InterPro" id="IPR032675">
    <property type="entry name" value="LRR_dom_sf"/>
</dbReference>
<gene>
    <name evidence="12" type="ORF">CCAM_LOCUS8247</name>
</gene>
<dbReference type="EMBL" id="OOIL02000559">
    <property type="protein sequence ID" value="VFQ66471.1"/>
    <property type="molecule type" value="Genomic_DNA"/>
</dbReference>
<feature type="signal peptide" evidence="11">
    <location>
        <begin position="1"/>
        <end position="33"/>
    </location>
</feature>
<dbReference type="InterPro" id="IPR001611">
    <property type="entry name" value="Leu-rich_rpt"/>
</dbReference>
<dbReference type="GO" id="GO:0006952">
    <property type="term" value="P:defense response"/>
    <property type="evidence" value="ECO:0007669"/>
    <property type="project" value="UniProtKB-ARBA"/>
</dbReference>
<dbReference type="Gene3D" id="3.80.10.10">
    <property type="entry name" value="Ribonuclease Inhibitor"/>
    <property type="match status" value="2"/>
</dbReference>
<dbReference type="GO" id="GO:0016020">
    <property type="term" value="C:membrane"/>
    <property type="evidence" value="ECO:0007669"/>
    <property type="project" value="UniProtKB-SubCell"/>
</dbReference>
<dbReference type="InterPro" id="IPR052422">
    <property type="entry name" value="Auxin_Ser/Thr_Kinase"/>
</dbReference>
<dbReference type="GO" id="GO:0051707">
    <property type="term" value="P:response to other organism"/>
    <property type="evidence" value="ECO:0007669"/>
    <property type="project" value="UniProtKB-ARBA"/>
</dbReference>
<keyword evidence="9" id="KW-0325">Glycoprotein</keyword>
<evidence type="ECO:0000313" key="13">
    <source>
        <dbReference type="Proteomes" id="UP000595140"/>
    </source>
</evidence>
<dbReference type="Proteomes" id="UP000595140">
    <property type="component" value="Unassembled WGS sequence"/>
</dbReference>
<organism evidence="12 13">
    <name type="scientific">Cuscuta campestris</name>
    <dbReference type="NCBI Taxonomy" id="132261"/>
    <lineage>
        <taxon>Eukaryota</taxon>
        <taxon>Viridiplantae</taxon>
        <taxon>Streptophyta</taxon>
        <taxon>Embryophyta</taxon>
        <taxon>Tracheophyta</taxon>
        <taxon>Spermatophyta</taxon>
        <taxon>Magnoliopsida</taxon>
        <taxon>eudicotyledons</taxon>
        <taxon>Gunneridae</taxon>
        <taxon>Pentapetalae</taxon>
        <taxon>asterids</taxon>
        <taxon>lamiids</taxon>
        <taxon>Solanales</taxon>
        <taxon>Convolvulaceae</taxon>
        <taxon>Cuscuteae</taxon>
        <taxon>Cuscuta</taxon>
        <taxon>Cuscuta subgen. Grammica</taxon>
        <taxon>Cuscuta sect. Cleistogrammica</taxon>
    </lineage>
</organism>
<evidence type="ECO:0000256" key="1">
    <source>
        <dbReference type="ARBA" id="ARBA00004167"/>
    </source>
</evidence>
<keyword evidence="3" id="KW-0812">Transmembrane</keyword>
<keyword evidence="2" id="KW-0433">Leucine-rich repeat</keyword>
<dbReference type="Pfam" id="PF13855">
    <property type="entry name" value="LRR_8"/>
    <property type="match status" value="1"/>
</dbReference>
<keyword evidence="8" id="KW-0675">Receptor</keyword>
<evidence type="ECO:0000256" key="11">
    <source>
        <dbReference type="SAM" id="SignalP"/>
    </source>
</evidence>
<evidence type="ECO:0000313" key="12">
    <source>
        <dbReference type="EMBL" id="VFQ66471.1"/>
    </source>
</evidence>
<evidence type="ECO:0000256" key="4">
    <source>
        <dbReference type="ARBA" id="ARBA00022729"/>
    </source>
</evidence>
<evidence type="ECO:0000256" key="10">
    <source>
        <dbReference type="SAM" id="MobiDB-lite"/>
    </source>
</evidence>
<dbReference type="SMART" id="SM00369">
    <property type="entry name" value="LRR_TYP"/>
    <property type="match status" value="4"/>
</dbReference>
<evidence type="ECO:0000256" key="9">
    <source>
        <dbReference type="ARBA" id="ARBA00023180"/>
    </source>
</evidence>
<feature type="chain" id="PRO_5019754163" description="Leucine-rich repeat-containing N-terminal plant-type domain-containing protein" evidence="11">
    <location>
        <begin position="34"/>
        <end position="518"/>
    </location>
</feature>
<dbReference type="FunFam" id="3.80.10.10:FF:000129">
    <property type="entry name" value="Leucine-rich repeat receptor-like kinase"/>
    <property type="match status" value="1"/>
</dbReference>
<name>A0A484KKK0_9ASTE</name>
<dbReference type="Pfam" id="PF00560">
    <property type="entry name" value="LRR_1"/>
    <property type="match status" value="2"/>
</dbReference>
<keyword evidence="13" id="KW-1185">Reference proteome</keyword>
<accession>A0A484KKK0</accession>
<dbReference type="PANTHER" id="PTHR47986">
    <property type="entry name" value="OSJNBA0070M12.3 PROTEIN"/>
    <property type="match status" value="1"/>
</dbReference>
<dbReference type="AlphaFoldDB" id="A0A484KKK0"/>
<dbReference type="SUPFAM" id="SSF52058">
    <property type="entry name" value="L domain-like"/>
    <property type="match status" value="1"/>
</dbReference>
<evidence type="ECO:0000256" key="7">
    <source>
        <dbReference type="ARBA" id="ARBA00023136"/>
    </source>
</evidence>
<evidence type="ECO:0000256" key="5">
    <source>
        <dbReference type="ARBA" id="ARBA00022737"/>
    </source>
</evidence>
<feature type="region of interest" description="Disordered" evidence="10">
    <location>
        <begin position="478"/>
        <end position="518"/>
    </location>
</feature>
<comment type="subcellular location">
    <subcellularLocation>
        <location evidence="1">Membrane</location>
        <topology evidence="1">Single-pass membrane protein</topology>
    </subcellularLocation>
</comment>
<protein>
    <recommendedName>
        <fullName evidence="14">Leucine-rich repeat-containing N-terminal plant-type domain-containing protein</fullName>
    </recommendedName>
</protein>
<dbReference type="OrthoDB" id="1293565at2759"/>
<reference evidence="12 13" key="1">
    <citation type="submission" date="2018-04" db="EMBL/GenBank/DDBJ databases">
        <authorList>
            <person name="Vogel A."/>
        </authorList>
    </citation>
    <scope>NUCLEOTIDE SEQUENCE [LARGE SCALE GENOMIC DNA]</scope>
</reference>
<keyword evidence="6" id="KW-1133">Transmembrane helix</keyword>